<sequence>MHLFSHAVFLLLVFLGYRRQHMSSPGVVRCPVLDPDTSCLAQHRSFDNWRPRRDHVAQPGSPRALTRRPHAA</sequence>
<evidence type="ECO:0000256" key="2">
    <source>
        <dbReference type="SAM" id="SignalP"/>
    </source>
</evidence>
<feature type="signal peptide" evidence="2">
    <location>
        <begin position="1"/>
        <end position="23"/>
    </location>
</feature>
<accession>A0A0R3U6I2</accession>
<feature type="chain" id="PRO_5030017435" description="Secreted protein" evidence="2">
    <location>
        <begin position="24"/>
        <end position="72"/>
    </location>
</feature>
<name>A0A0R3U6I2_MESCO</name>
<evidence type="ECO:0000313" key="4">
    <source>
        <dbReference type="Proteomes" id="UP000267029"/>
    </source>
</evidence>
<feature type="region of interest" description="Disordered" evidence="1">
    <location>
        <begin position="50"/>
        <end position="72"/>
    </location>
</feature>
<dbReference type="EMBL" id="UXSR01000382">
    <property type="protein sequence ID" value="VDD76381.1"/>
    <property type="molecule type" value="Genomic_DNA"/>
</dbReference>
<reference evidence="3 4" key="1">
    <citation type="submission" date="2018-10" db="EMBL/GenBank/DDBJ databases">
        <authorList>
            <consortium name="Pathogen Informatics"/>
        </authorList>
    </citation>
    <scope>NUCLEOTIDE SEQUENCE [LARGE SCALE GENOMIC DNA]</scope>
</reference>
<gene>
    <name evidence="3" type="ORF">MCOS_LOCUS2384</name>
</gene>
<organism evidence="3 4">
    <name type="scientific">Mesocestoides corti</name>
    <name type="common">Flatworm</name>
    <dbReference type="NCBI Taxonomy" id="53468"/>
    <lineage>
        <taxon>Eukaryota</taxon>
        <taxon>Metazoa</taxon>
        <taxon>Spiralia</taxon>
        <taxon>Lophotrochozoa</taxon>
        <taxon>Platyhelminthes</taxon>
        <taxon>Cestoda</taxon>
        <taxon>Eucestoda</taxon>
        <taxon>Cyclophyllidea</taxon>
        <taxon>Mesocestoididae</taxon>
        <taxon>Mesocestoides</taxon>
    </lineage>
</organism>
<evidence type="ECO:0008006" key="5">
    <source>
        <dbReference type="Google" id="ProtNLM"/>
    </source>
</evidence>
<dbReference type="AlphaFoldDB" id="A0A0R3U6I2"/>
<keyword evidence="4" id="KW-1185">Reference proteome</keyword>
<protein>
    <recommendedName>
        <fullName evidence="5">Secreted protein</fullName>
    </recommendedName>
</protein>
<keyword evidence="2" id="KW-0732">Signal</keyword>
<dbReference type="Proteomes" id="UP000267029">
    <property type="component" value="Unassembled WGS sequence"/>
</dbReference>
<evidence type="ECO:0000256" key="1">
    <source>
        <dbReference type="SAM" id="MobiDB-lite"/>
    </source>
</evidence>
<proteinExistence type="predicted"/>
<evidence type="ECO:0000313" key="3">
    <source>
        <dbReference type="EMBL" id="VDD76381.1"/>
    </source>
</evidence>